<evidence type="ECO:0000256" key="1">
    <source>
        <dbReference type="ARBA" id="ARBA00023002"/>
    </source>
</evidence>
<evidence type="ECO:0000313" key="3">
    <source>
        <dbReference type="EMBL" id="SVB29035.1"/>
    </source>
</evidence>
<dbReference type="SUPFAM" id="SSF53720">
    <property type="entry name" value="ALDH-like"/>
    <property type="match status" value="1"/>
</dbReference>
<accession>A0A382CSE7</accession>
<feature type="non-terminal residue" evidence="3">
    <location>
        <position position="134"/>
    </location>
</feature>
<evidence type="ECO:0000259" key="2">
    <source>
        <dbReference type="Pfam" id="PF00171"/>
    </source>
</evidence>
<keyword evidence="1" id="KW-0560">Oxidoreductase</keyword>
<feature type="domain" description="Aldehyde dehydrogenase" evidence="2">
    <location>
        <begin position="21"/>
        <end position="130"/>
    </location>
</feature>
<sequence length="134" mass="14394">MDWMPELIPNWINGEQFPAASGKEFDNLNPATGERLCGVAFSETPDVGRAVEVAKEAQPAWGALTPVARGDLLREVALKIRERSEHFARIVSLETGKSFGDALGETGAAVEMGMFVAGEGRRSYGRTTTSAVPN</sequence>
<proteinExistence type="predicted"/>
<dbReference type="InterPro" id="IPR016161">
    <property type="entry name" value="Ald_DH/histidinol_DH"/>
</dbReference>
<dbReference type="InterPro" id="IPR050740">
    <property type="entry name" value="Aldehyde_DH_Superfamily"/>
</dbReference>
<gene>
    <name evidence="3" type="ORF">METZ01_LOCUS181889</name>
</gene>
<dbReference type="Gene3D" id="3.40.605.10">
    <property type="entry name" value="Aldehyde Dehydrogenase, Chain A, domain 1"/>
    <property type="match status" value="1"/>
</dbReference>
<dbReference type="PANTHER" id="PTHR43353:SF5">
    <property type="entry name" value="SUCCINATE-SEMIALDEHYDE DEHYDROGENASE, MITOCHONDRIAL"/>
    <property type="match status" value="1"/>
</dbReference>
<organism evidence="3">
    <name type="scientific">marine metagenome</name>
    <dbReference type="NCBI Taxonomy" id="408172"/>
    <lineage>
        <taxon>unclassified sequences</taxon>
        <taxon>metagenomes</taxon>
        <taxon>ecological metagenomes</taxon>
    </lineage>
</organism>
<name>A0A382CSE7_9ZZZZ</name>
<dbReference type="InterPro" id="IPR016162">
    <property type="entry name" value="Ald_DH_N"/>
</dbReference>
<dbReference type="PANTHER" id="PTHR43353">
    <property type="entry name" value="SUCCINATE-SEMIALDEHYDE DEHYDROGENASE, MITOCHONDRIAL"/>
    <property type="match status" value="1"/>
</dbReference>
<dbReference type="EMBL" id="UINC01035896">
    <property type="protein sequence ID" value="SVB29035.1"/>
    <property type="molecule type" value="Genomic_DNA"/>
</dbReference>
<dbReference type="AlphaFoldDB" id="A0A382CSE7"/>
<dbReference type="GO" id="GO:0009450">
    <property type="term" value="P:gamma-aminobutyric acid catabolic process"/>
    <property type="evidence" value="ECO:0007669"/>
    <property type="project" value="TreeGrafter"/>
</dbReference>
<dbReference type="Pfam" id="PF00171">
    <property type="entry name" value="Aldedh"/>
    <property type="match status" value="1"/>
</dbReference>
<dbReference type="InterPro" id="IPR015590">
    <property type="entry name" value="Aldehyde_DH_dom"/>
</dbReference>
<dbReference type="GO" id="GO:0004777">
    <property type="term" value="F:succinate-semialdehyde dehydrogenase (NAD+) activity"/>
    <property type="evidence" value="ECO:0007669"/>
    <property type="project" value="TreeGrafter"/>
</dbReference>
<protein>
    <recommendedName>
        <fullName evidence="2">Aldehyde dehydrogenase domain-containing protein</fullName>
    </recommendedName>
</protein>
<reference evidence="3" key="1">
    <citation type="submission" date="2018-05" db="EMBL/GenBank/DDBJ databases">
        <authorList>
            <person name="Lanie J.A."/>
            <person name="Ng W.-L."/>
            <person name="Kazmierczak K.M."/>
            <person name="Andrzejewski T.M."/>
            <person name="Davidsen T.M."/>
            <person name="Wayne K.J."/>
            <person name="Tettelin H."/>
            <person name="Glass J.I."/>
            <person name="Rusch D."/>
            <person name="Podicherti R."/>
            <person name="Tsui H.-C.T."/>
            <person name="Winkler M.E."/>
        </authorList>
    </citation>
    <scope>NUCLEOTIDE SEQUENCE</scope>
</reference>